<protein>
    <submittedName>
        <fullName evidence="1">Uncharacterized protein</fullName>
    </submittedName>
</protein>
<sequence length="160" mass="17383">MEDFCFPEDGILDPGRDLASLVGNADDAHPETSSSQILVASLKRFSAINRQVLKPSPVCLLKDGVGSVPFIDKFITDGNKAKTSLSSFGNSRVISNLSALIGKPSPWLGRMTLSFTCPVVESSSAAATNFLLWTRFANGTLSEDFFTEFCEGWPMEVKRL</sequence>
<dbReference type="Proteomes" id="UP001374535">
    <property type="component" value="Chromosome 9"/>
</dbReference>
<dbReference type="AlphaFoldDB" id="A0AAQ3MX50"/>
<evidence type="ECO:0000313" key="1">
    <source>
        <dbReference type="EMBL" id="WVY98647.1"/>
    </source>
</evidence>
<accession>A0AAQ3MX50</accession>
<organism evidence="1 2">
    <name type="scientific">Vigna mungo</name>
    <name type="common">Black gram</name>
    <name type="synonym">Phaseolus mungo</name>
    <dbReference type="NCBI Taxonomy" id="3915"/>
    <lineage>
        <taxon>Eukaryota</taxon>
        <taxon>Viridiplantae</taxon>
        <taxon>Streptophyta</taxon>
        <taxon>Embryophyta</taxon>
        <taxon>Tracheophyta</taxon>
        <taxon>Spermatophyta</taxon>
        <taxon>Magnoliopsida</taxon>
        <taxon>eudicotyledons</taxon>
        <taxon>Gunneridae</taxon>
        <taxon>Pentapetalae</taxon>
        <taxon>rosids</taxon>
        <taxon>fabids</taxon>
        <taxon>Fabales</taxon>
        <taxon>Fabaceae</taxon>
        <taxon>Papilionoideae</taxon>
        <taxon>50 kb inversion clade</taxon>
        <taxon>NPAAA clade</taxon>
        <taxon>indigoferoid/millettioid clade</taxon>
        <taxon>Phaseoleae</taxon>
        <taxon>Vigna</taxon>
    </lineage>
</organism>
<evidence type="ECO:0000313" key="2">
    <source>
        <dbReference type="Proteomes" id="UP001374535"/>
    </source>
</evidence>
<keyword evidence="2" id="KW-1185">Reference proteome</keyword>
<dbReference type="EMBL" id="CP144692">
    <property type="protein sequence ID" value="WVY98647.1"/>
    <property type="molecule type" value="Genomic_DNA"/>
</dbReference>
<name>A0AAQ3MX50_VIGMU</name>
<gene>
    <name evidence="1" type="ORF">V8G54_030798</name>
</gene>
<proteinExistence type="predicted"/>
<reference evidence="1 2" key="1">
    <citation type="journal article" date="2023" name="Life. Sci Alliance">
        <title>Evolutionary insights into 3D genome organization and epigenetic landscape of Vigna mungo.</title>
        <authorList>
            <person name="Junaid A."/>
            <person name="Singh B."/>
            <person name="Bhatia S."/>
        </authorList>
    </citation>
    <scope>NUCLEOTIDE SEQUENCE [LARGE SCALE GENOMIC DNA]</scope>
    <source>
        <strain evidence="1">Urdbean</strain>
    </source>
</reference>